<name>A0A3A8KA40_9BACT</name>
<dbReference type="EMBL" id="RAWE01000022">
    <property type="protein sequence ID" value="RKH05088.1"/>
    <property type="molecule type" value="Genomic_DNA"/>
</dbReference>
<keyword evidence="2" id="KW-1185">Reference proteome</keyword>
<evidence type="ECO:0000313" key="2">
    <source>
        <dbReference type="Proteomes" id="UP000268313"/>
    </source>
</evidence>
<organism evidence="1 2">
    <name type="scientific">Corallococcus carmarthensis</name>
    <dbReference type="NCBI Taxonomy" id="2316728"/>
    <lineage>
        <taxon>Bacteria</taxon>
        <taxon>Pseudomonadati</taxon>
        <taxon>Myxococcota</taxon>
        <taxon>Myxococcia</taxon>
        <taxon>Myxococcales</taxon>
        <taxon>Cystobacterineae</taxon>
        <taxon>Myxococcaceae</taxon>
        <taxon>Corallococcus</taxon>
    </lineage>
</organism>
<dbReference type="Proteomes" id="UP000268313">
    <property type="component" value="Unassembled WGS sequence"/>
</dbReference>
<reference evidence="2" key="1">
    <citation type="submission" date="2018-09" db="EMBL/GenBank/DDBJ databases">
        <authorList>
            <person name="Livingstone P.G."/>
            <person name="Whitworth D.E."/>
        </authorList>
    </citation>
    <scope>NUCLEOTIDE SEQUENCE [LARGE SCALE GENOMIC DNA]</scope>
    <source>
        <strain evidence="2">CA043D</strain>
    </source>
</reference>
<evidence type="ECO:0000313" key="1">
    <source>
        <dbReference type="EMBL" id="RKH05088.1"/>
    </source>
</evidence>
<dbReference type="AlphaFoldDB" id="A0A3A8KA40"/>
<dbReference type="RefSeq" id="WP_120602142.1">
    <property type="nucleotide sequence ID" value="NZ_RAWE01000022.1"/>
</dbReference>
<proteinExistence type="predicted"/>
<gene>
    <name evidence="1" type="ORF">D7X32_09235</name>
</gene>
<sequence>MRLLYCPACRTHRPADMRHWCSGLEELRQRAERLRTCPHTYASRVPGTQDWYCSDCDYLGPRPKGTRERS</sequence>
<comment type="caution">
    <text evidence="1">The sequence shown here is derived from an EMBL/GenBank/DDBJ whole genome shotgun (WGS) entry which is preliminary data.</text>
</comment>
<accession>A0A3A8KA40</accession>
<protein>
    <submittedName>
        <fullName evidence="1">Uncharacterized protein</fullName>
    </submittedName>
</protein>